<dbReference type="EMBL" id="FZNX01000005">
    <property type="protein sequence ID" value="SNR75699.1"/>
    <property type="molecule type" value="Genomic_DNA"/>
</dbReference>
<gene>
    <name evidence="1" type="ORF">SAMN04488111_2901</name>
</gene>
<name>A0A238YYU7_9FLAO</name>
<protein>
    <submittedName>
        <fullName evidence="1">Uncharacterized protein</fullName>
    </submittedName>
</protein>
<accession>A0A238YYU7</accession>
<keyword evidence="2" id="KW-1185">Reference proteome</keyword>
<dbReference type="AlphaFoldDB" id="A0A238YYU7"/>
<reference evidence="2" key="1">
    <citation type="submission" date="2017-06" db="EMBL/GenBank/DDBJ databases">
        <authorList>
            <person name="Varghese N."/>
            <person name="Submissions S."/>
        </authorList>
    </citation>
    <scope>NUCLEOTIDE SEQUENCE [LARGE SCALE GENOMIC DNA]</scope>
    <source>
        <strain evidence="2">DSM 27993</strain>
    </source>
</reference>
<proteinExistence type="predicted"/>
<sequence length="71" mass="8511">MKAKHLLNISYPLSKQSYDALRKGLKLGELKWINFPKELKDAFHNFEQEEREIDFEKRLHKESTNEFDSSI</sequence>
<evidence type="ECO:0000313" key="1">
    <source>
        <dbReference type="EMBL" id="SNR75699.1"/>
    </source>
</evidence>
<dbReference type="RefSeq" id="WP_089379167.1">
    <property type="nucleotide sequence ID" value="NZ_FZNX01000005.1"/>
</dbReference>
<organism evidence="1 2">
    <name type="scientific">Lutibacter flavus</name>
    <dbReference type="NCBI Taxonomy" id="691689"/>
    <lineage>
        <taxon>Bacteria</taxon>
        <taxon>Pseudomonadati</taxon>
        <taxon>Bacteroidota</taxon>
        <taxon>Flavobacteriia</taxon>
        <taxon>Flavobacteriales</taxon>
        <taxon>Flavobacteriaceae</taxon>
        <taxon>Lutibacter</taxon>
    </lineage>
</organism>
<dbReference type="Proteomes" id="UP000198412">
    <property type="component" value="Unassembled WGS sequence"/>
</dbReference>
<evidence type="ECO:0000313" key="2">
    <source>
        <dbReference type="Proteomes" id="UP000198412"/>
    </source>
</evidence>